<dbReference type="RefSeq" id="WP_345531311.1">
    <property type="nucleotide sequence ID" value="NZ_BAABLD010000002.1"/>
</dbReference>
<dbReference type="NCBIfam" id="TIGR02595">
    <property type="entry name" value="PEP_CTERM"/>
    <property type="match status" value="1"/>
</dbReference>
<reference evidence="4" key="1">
    <citation type="journal article" date="2019" name="Int. J. Syst. Evol. Microbiol.">
        <title>The Global Catalogue of Microorganisms (GCM) 10K type strain sequencing project: providing services to taxonomists for standard genome sequencing and annotation.</title>
        <authorList>
            <consortium name="The Broad Institute Genomics Platform"/>
            <consortium name="The Broad Institute Genome Sequencing Center for Infectious Disease"/>
            <person name="Wu L."/>
            <person name="Ma J."/>
        </authorList>
    </citation>
    <scope>NUCLEOTIDE SEQUENCE [LARGE SCALE GENOMIC DNA]</scope>
    <source>
        <strain evidence="4">JCM 18715</strain>
    </source>
</reference>
<dbReference type="InterPro" id="IPR013424">
    <property type="entry name" value="Ice-binding_C"/>
</dbReference>
<dbReference type="EMBL" id="BAABLD010000002">
    <property type="protein sequence ID" value="GAA5159416.1"/>
    <property type="molecule type" value="Genomic_DNA"/>
</dbReference>
<evidence type="ECO:0000256" key="1">
    <source>
        <dbReference type="SAM" id="SignalP"/>
    </source>
</evidence>
<gene>
    <name evidence="3" type="ORF">GCM10025770_05620</name>
</gene>
<evidence type="ECO:0000313" key="3">
    <source>
        <dbReference type="EMBL" id="GAA5159416.1"/>
    </source>
</evidence>
<evidence type="ECO:0000313" key="4">
    <source>
        <dbReference type="Proteomes" id="UP001500547"/>
    </source>
</evidence>
<feature type="chain" id="PRO_5046257524" description="Ice-binding protein C-terminal domain-containing protein" evidence="1">
    <location>
        <begin position="24"/>
        <end position="279"/>
    </location>
</feature>
<organism evidence="3 4">
    <name type="scientific">Viridibacterium curvum</name>
    <dbReference type="NCBI Taxonomy" id="1101404"/>
    <lineage>
        <taxon>Bacteria</taxon>
        <taxon>Pseudomonadati</taxon>
        <taxon>Pseudomonadota</taxon>
        <taxon>Betaproteobacteria</taxon>
        <taxon>Rhodocyclales</taxon>
        <taxon>Rhodocyclaceae</taxon>
        <taxon>Viridibacterium</taxon>
    </lineage>
</organism>
<evidence type="ECO:0000259" key="2">
    <source>
        <dbReference type="Pfam" id="PF07589"/>
    </source>
</evidence>
<dbReference type="Pfam" id="PF07589">
    <property type="entry name" value="PEP-CTERM"/>
    <property type="match status" value="1"/>
</dbReference>
<keyword evidence="4" id="KW-1185">Reference proteome</keyword>
<keyword evidence="1" id="KW-0732">Signal</keyword>
<proteinExistence type="predicted"/>
<feature type="domain" description="Ice-binding protein C-terminal" evidence="2">
    <location>
        <begin position="253"/>
        <end position="277"/>
    </location>
</feature>
<dbReference type="Proteomes" id="UP001500547">
    <property type="component" value="Unassembled WGS sequence"/>
</dbReference>
<accession>A0ABP9QAH9</accession>
<feature type="signal peptide" evidence="1">
    <location>
        <begin position="1"/>
        <end position="23"/>
    </location>
</feature>
<name>A0ABP9QAH9_9RHOO</name>
<sequence>MIHMKKMAAAVALAAASIGGAHALVQGDIAFTGLSTNTTVGGWSFATFADIALGTTIYFTDTSIQTNGTFVTTPETFWSWTATSQVDAGTIITVTNNGSSTAQVASTGSVVNLGAGTGGAATAFNVSSSGDTLYAYLATSSTFNTVPSAANTLAAISNRATPYASSDDPASISGITLTNIRGVSTLSTEVTAVLSTATACTTAAACRWAEFNPTGTYASVADLKAAIANTTNWASAQESNSVGLDAATGLITPVPEASTYAMLLAGLGMIGLMARRRSV</sequence>
<protein>
    <recommendedName>
        <fullName evidence="2">Ice-binding protein C-terminal domain-containing protein</fullName>
    </recommendedName>
</protein>
<comment type="caution">
    <text evidence="3">The sequence shown here is derived from an EMBL/GenBank/DDBJ whole genome shotgun (WGS) entry which is preliminary data.</text>
</comment>